<sequence length="189" mass="21468">MKPQNRKDEIVKAAAKLFKKKGYSAVTMRDLATALGIKAASLYNHINSKQELLNTIIISIAEEFTNEMNSIKNADTATAQKLTDIVELHIKIASENTYGMASLNNDWMHLEDQLEYYLTLRNGYEEDFRNIIKAGIKHKEIVDENPEIILFSLLSTLRSLYLWIPKKEALDKNSLSKSLSHILIKGINS</sequence>
<dbReference type="RefSeq" id="WP_148370423.1">
    <property type="nucleotide sequence ID" value="NZ_VSKM01000011.1"/>
</dbReference>
<dbReference type="Pfam" id="PF00440">
    <property type="entry name" value="TetR_N"/>
    <property type="match status" value="1"/>
</dbReference>
<keyword evidence="5" id="KW-1185">Reference proteome</keyword>
<dbReference type="Proteomes" id="UP000323324">
    <property type="component" value="Unassembled WGS sequence"/>
</dbReference>
<gene>
    <name evidence="4" type="ORF">ES676_11220</name>
</gene>
<accession>A0A8H2LBG4</accession>
<evidence type="ECO:0000256" key="2">
    <source>
        <dbReference type="PROSITE-ProRule" id="PRU00335"/>
    </source>
</evidence>
<reference evidence="4 5" key="1">
    <citation type="submission" date="2019-08" db="EMBL/GenBank/DDBJ databases">
        <title>Genomes of Antarctic Bizionia species.</title>
        <authorList>
            <person name="Bowman J.P."/>
        </authorList>
    </citation>
    <scope>NUCLEOTIDE SEQUENCE [LARGE SCALE GENOMIC DNA]</scope>
    <source>
        <strain evidence="4 5">HFD</strain>
    </source>
</reference>
<dbReference type="Gene3D" id="1.10.357.10">
    <property type="entry name" value="Tetracycline Repressor, domain 2"/>
    <property type="match status" value="1"/>
</dbReference>
<dbReference type="SUPFAM" id="SSF48498">
    <property type="entry name" value="Tetracyclin repressor-like, C-terminal domain"/>
    <property type="match status" value="1"/>
</dbReference>
<dbReference type="SUPFAM" id="SSF46689">
    <property type="entry name" value="Homeodomain-like"/>
    <property type="match status" value="1"/>
</dbReference>
<dbReference type="PANTHER" id="PTHR43479:SF11">
    <property type="entry name" value="ACREF_ENVCD OPERON REPRESSOR-RELATED"/>
    <property type="match status" value="1"/>
</dbReference>
<comment type="caution">
    <text evidence="4">The sequence shown here is derived from an EMBL/GenBank/DDBJ whole genome shotgun (WGS) entry which is preliminary data.</text>
</comment>
<dbReference type="Pfam" id="PF17932">
    <property type="entry name" value="TetR_C_24"/>
    <property type="match status" value="1"/>
</dbReference>
<organism evidence="4 5">
    <name type="scientific">Bizionia saleffrena</name>
    <dbReference type="NCBI Taxonomy" id="291189"/>
    <lineage>
        <taxon>Bacteria</taxon>
        <taxon>Pseudomonadati</taxon>
        <taxon>Bacteroidota</taxon>
        <taxon>Flavobacteriia</taxon>
        <taxon>Flavobacteriales</taxon>
        <taxon>Flavobacteriaceae</taxon>
        <taxon>Bizionia</taxon>
    </lineage>
</organism>
<dbReference type="PANTHER" id="PTHR43479">
    <property type="entry name" value="ACREF/ENVCD OPERON REPRESSOR-RELATED"/>
    <property type="match status" value="1"/>
</dbReference>
<dbReference type="InterPro" id="IPR036271">
    <property type="entry name" value="Tet_transcr_reg_TetR-rel_C_sf"/>
</dbReference>
<dbReference type="PRINTS" id="PR00455">
    <property type="entry name" value="HTHTETR"/>
</dbReference>
<dbReference type="InterPro" id="IPR001647">
    <property type="entry name" value="HTH_TetR"/>
</dbReference>
<dbReference type="InterPro" id="IPR009057">
    <property type="entry name" value="Homeodomain-like_sf"/>
</dbReference>
<evidence type="ECO:0000313" key="5">
    <source>
        <dbReference type="Proteomes" id="UP000323324"/>
    </source>
</evidence>
<dbReference type="EMBL" id="VSKM01000011">
    <property type="protein sequence ID" value="TYB72530.1"/>
    <property type="molecule type" value="Genomic_DNA"/>
</dbReference>
<keyword evidence="1 2" id="KW-0238">DNA-binding</keyword>
<feature type="domain" description="HTH tetR-type" evidence="3">
    <location>
        <begin position="4"/>
        <end position="64"/>
    </location>
</feature>
<dbReference type="PROSITE" id="PS50977">
    <property type="entry name" value="HTH_TETR_2"/>
    <property type="match status" value="1"/>
</dbReference>
<dbReference type="InterPro" id="IPR050624">
    <property type="entry name" value="HTH-type_Tx_Regulator"/>
</dbReference>
<evidence type="ECO:0000256" key="1">
    <source>
        <dbReference type="ARBA" id="ARBA00023125"/>
    </source>
</evidence>
<evidence type="ECO:0000313" key="4">
    <source>
        <dbReference type="EMBL" id="TYB72530.1"/>
    </source>
</evidence>
<evidence type="ECO:0000259" key="3">
    <source>
        <dbReference type="PROSITE" id="PS50977"/>
    </source>
</evidence>
<dbReference type="AlphaFoldDB" id="A0A8H2LBG4"/>
<dbReference type="InterPro" id="IPR041490">
    <property type="entry name" value="KstR2_TetR_C"/>
</dbReference>
<dbReference type="Gene3D" id="1.10.10.60">
    <property type="entry name" value="Homeodomain-like"/>
    <property type="match status" value="1"/>
</dbReference>
<name>A0A8H2LBG4_9FLAO</name>
<feature type="DNA-binding region" description="H-T-H motif" evidence="2">
    <location>
        <begin position="27"/>
        <end position="46"/>
    </location>
</feature>
<dbReference type="GO" id="GO:0003677">
    <property type="term" value="F:DNA binding"/>
    <property type="evidence" value="ECO:0007669"/>
    <property type="project" value="UniProtKB-UniRule"/>
</dbReference>
<proteinExistence type="predicted"/>
<protein>
    <submittedName>
        <fullName evidence="4">TetR/AcrR family transcriptional regulator</fullName>
    </submittedName>
</protein>